<dbReference type="EMBL" id="DQUI01000049">
    <property type="protein sequence ID" value="HIP84368.1"/>
    <property type="molecule type" value="Genomic_DNA"/>
</dbReference>
<sequence>MKESEKTEKSEEEIEEAELLKKLSETYKIRRRRNILAVIFLSFFILCFNISLFIITDVIVLDPIYAIVSSLLGVLFLALGIYLILDNPPIYIE</sequence>
<accession>A0A832ZC19</accession>
<keyword evidence="1" id="KW-0472">Membrane</keyword>
<gene>
    <name evidence="2" type="ORF">EYH15_02630</name>
</gene>
<dbReference type="AlphaFoldDB" id="A0A832ZC19"/>
<name>A0A832ZC19_9EURY</name>
<evidence type="ECO:0000313" key="3">
    <source>
        <dbReference type="Proteomes" id="UP000643554"/>
    </source>
</evidence>
<organism evidence="2 3">
    <name type="scientific">Methanothermococcus okinawensis</name>
    <dbReference type="NCBI Taxonomy" id="155863"/>
    <lineage>
        <taxon>Archaea</taxon>
        <taxon>Methanobacteriati</taxon>
        <taxon>Methanobacteriota</taxon>
        <taxon>Methanomada group</taxon>
        <taxon>Methanococci</taxon>
        <taxon>Methanococcales</taxon>
        <taxon>Methanococcaceae</taxon>
        <taxon>Methanothermococcus</taxon>
    </lineage>
</organism>
<reference evidence="2" key="1">
    <citation type="journal article" date="2020" name="ISME J.">
        <title>Gammaproteobacteria mediating utilization of methyl-, sulfur- and petroleum organic compounds in deep ocean hydrothermal plumes.</title>
        <authorList>
            <person name="Zhou Z."/>
            <person name="Liu Y."/>
            <person name="Pan J."/>
            <person name="Cron B.R."/>
            <person name="Toner B.M."/>
            <person name="Anantharaman K."/>
            <person name="Breier J.A."/>
            <person name="Dick G.J."/>
            <person name="Li M."/>
        </authorList>
    </citation>
    <scope>NUCLEOTIDE SEQUENCE</scope>
    <source>
        <strain evidence="2">SZUA-1453</strain>
    </source>
</reference>
<feature type="transmembrane region" description="Helical" evidence="1">
    <location>
        <begin position="35"/>
        <end position="58"/>
    </location>
</feature>
<feature type="transmembrane region" description="Helical" evidence="1">
    <location>
        <begin position="64"/>
        <end position="85"/>
    </location>
</feature>
<comment type="caution">
    <text evidence="2">The sequence shown here is derived from an EMBL/GenBank/DDBJ whole genome shotgun (WGS) entry which is preliminary data.</text>
</comment>
<protein>
    <submittedName>
        <fullName evidence="2">Uncharacterized protein</fullName>
    </submittedName>
</protein>
<keyword evidence="1" id="KW-0812">Transmembrane</keyword>
<dbReference type="Proteomes" id="UP000643554">
    <property type="component" value="Unassembled WGS sequence"/>
</dbReference>
<evidence type="ECO:0000313" key="2">
    <source>
        <dbReference type="EMBL" id="HIP84368.1"/>
    </source>
</evidence>
<keyword evidence="1" id="KW-1133">Transmembrane helix</keyword>
<proteinExistence type="predicted"/>
<evidence type="ECO:0000256" key="1">
    <source>
        <dbReference type="SAM" id="Phobius"/>
    </source>
</evidence>